<evidence type="ECO:0000256" key="2">
    <source>
        <dbReference type="ARBA" id="ARBA00010068"/>
    </source>
</evidence>
<accession>A0A1V0GT74</accession>
<evidence type="ECO:0000256" key="7">
    <source>
        <dbReference type="ARBA" id="ARBA00023136"/>
    </source>
</evidence>
<keyword evidence="5 8" id="KW-0812">Transmembrane</keyword>
<comment type="similarity">
    <text evidence="2">Belongs to the AmiS/UreI family.</text>
</comment>
<dbReference type="InterPro" id="IPR003211">
    <property type="entry name" value="AmiSUreI_transpt"/>
</dbReference>
<proteinExistence type="inferred from homology"/>
<dbReference type="Proteomes" id="UP000191257">
    <property type="component" value="Chromosome"/>
</dbReference>
<feature type="transmembrane region" description="Helical" evidence="8">
    <location>
        <begin position="59"/>
        <end position="76"/>
    </location>
</feature>
<evidence type="ECO:0000256" key="1">
    <source>
        <dbReference type="ARBA" id="ARBA00004651"/>
    </source>
</evidence>
<sequence>MLTGFVLFYVGAVLVINGLWLLDRIDGREIVVINIVTALVSGAVVLHDAFGPRADAESIRNATLSLLFCTTYLWVAWNRLSGADGRGLGWFSLFVAVTALPVSVLAFRDALNTGETWMAANWLAWAGLWFLYFLMLALRFPVTRQAGWVTLLAGVFTGWLPGFLMIQGAL</sequence>
<dbReference type="AlphaFoldDB" id="A0A1V0GT74"/>
<keyword evidence="10" id="KW-1185">Reference proteome</keyword>
<feature type="transmembrane region" description="Helical" evidence="8">
    <location>
        <begin position="119"/>
        <end position="138"/>
    </location>
</feature>
<name>A0A1V0GT74_9RHOB</name>
<dbReference type="eggNOG" id="ENOG50300RH">
    <property type="taxonomic scope" value="Bacteria"/>
</dbReference>
<dbReference type="RefSeq" id="WP_080621700.1">
    <property type="nucleotide sequence ID" value="NZ_CAWMZI010000001.1"/>
</dbReference>
<feature type="transmembrane region" description="Helical" evidence="8">
    <location>
        <begin position="145"/>
        <end position="166"/>
    </location>
</feature>
<keyword evidence="6 8" id="KW-1133">Transmembrane helix</keyword>
<keyword evidence="7 8" id="KW-0472">Membrane</keyword>
<evidence type="ECO:0000256" key="6">
    <source>
        <dbReference type="ARBA" id="ARBA00022989"/>
    </source>
</evidence>
<organism evidence="9 10">
    <name type="scientific">Paracoccus yeei</name>
    <dbReference type="NCBI Taxonomy" id="147645"/>
    <lineage>
        <taxon>Bacteria</taxon>
        <taxon>Pseudomonadati</taxon>
        <taxon>Pseudomonadota</taxon>
        <taxon>Alphaproteobacteria</taxon>
        <taxon>Rhodobacterales</taxon>
        <taxon>Paracoccaceae</taxon>
        <taxon>Paracoccus</taxon>
    </lineage>
</organism>
<evidence type="ECO:0000256" key="5">
    <source>
        <dbReference type="ARBA" id="ARBA00022692"/>
    </source>
</evidence>
<keyword evidence="3" id="KW-0813">Transport</keyword>
<comment type="subcellular location">
    <subcellularLocation>
        <location evidence="1">Cell membrane</location>
        <topology evidence="1">Multi-pass membrane protein</topology>
    </subcellularLocation>
</comment>
<dbReference type="Gene3D" id="1.25.40.600">
    <property type="match status" value="1"/>
</dbReference>
<dbReference type="EMBL" id="CP020442">
    <property type="protein sequence ID" value="ARC37065.1"/>
    <property type="molecule type" value="Genomic_DNA"/>
</dbReference>
<dbReference type="GO" id="GO:0005886">
    <property type="term" value="C:plasma membrane"/>
    <property type="evidence" value="ECO:0007669"/>
    <property type="project" value="UniProtKB-SubCell"/>
</dbReference>
<gene>
    <name evidence="9" type="ORF">A6J80_12370</name>
</gene>
<evidence type="ECO:0000313" key="10">
    <source>
        <dbReference type="Proteomes" id="UP000191257"/>
    </source>
</evidence>
<protein>
    <submittedName>
        <fullName evidence="9">Transporter</fullName>
    </submittedName>
</protein>
<evidence type="ECO:0000313" key="9">
    <source>
        <dbReference type="EMBL" id="ARC37065.1"/>
    </source>
</evidence>
<evidence type="ECO:0000256" key="4">
    <source>
        <dbReference type="ARBA" id="ARBA00022475"/>
    </source>
</evidence>
<dbReference type="InterPro" id="IPR038523">
    <property type="entry name" value="AmiSUreI_transpt_sf"/>
</dbReference>
<feature type="transmembrane region" description="Helical" evidence="8">
    <location>
        <begin position="88"/>
        <end position="107"/>
    </location>
</feature>
<feature type="transmembrane region" description="Helical" evidence="8">
    <location>
        <begin position="30"/>
        <end position="47"/>
    </location>
</feature>
<evidence type="ECO:0000256" key="8">
    <source>
        <dbReference type="SAM" id="Phobius"/>
    </source>
</evidence>
<dbReference type="Pfam" id="PF02293">
    <property type="entry name" value="AmiS_UreI"/>
    <property type="match status" value="1"/>
</dbReference>
<reference evidence="9" key="1">
    <citation type="submission" date="2017-12" db="EMBL/GenBank/DDBJ databases">
        <title>FDA dAtabase for Regulatory Grade micrObial Sequences (FDA-ARGOS): Supporting development and validation of Infectious Disease Dx tests.</title>
        <authorList>
            <person name="Campos J."/>
            <person name="Goldberg B."/>
            <person name="Tallon L."/>
            <person name="Sadzewicz L."/>
            <person name="Sengamalay N."/>
            <person name="Ott S."/>
            <person name="Godinez A."/>
            <person name="Nagaraj S."/>
            <person name="Vyas G."/>
            <person name="Aluvathingal J."/>
            <person name="Nadendla S."/>
            <person name="Geyer C."/>
            <person name="Nandy P."/>
            <person name="Hobson J."/>
            <person name="Sichtig H."/>
        </authorList>
    </citation>
    <scope>NUCLEOTIDE SEQUENCE</scope>
    <source>
        <strain evidence="9">FDAARGOS_252</strain>
    </source>
</reference>
<evidence type="ECO:0000256" key="3">
    <source>
        <dbReference type="ARBA" id="ARBA00022448"/>
    </source>
</evidence>
<feature type="transmembrane region" description="Helical" evidence="8">
    <location>
        <begin position="6"/>
        <end position="23"/>
    </location>
</feature>
<dbReference type="KEGG" id="pye:A6J80_12370"/>
<dbReference type="CDD" id="cd13747">
    <property type="entry name" value="UreI_AmiS_like_1"/>
    <property type="match status" value="1"/>
</dbReference>
<keyword evidence="4" id="KW-1003">Cell membrane</keyword>